<proteinExistence type="predicted"/>
<accession>A0ABP1AJN6</accession>
<gene>
    <name evidence="2" type="ORF">CSSPJE1EN2_LOCUS5754</name>
</gene>
<name>A0ABP1AJN6_9BRYO</name>
<keyword evidence="3" id="KW-1185">Reference proteome</keyword>
<evidence type="ECO:0000313" key="2">
    <source>
        <dbReference type="EMBL" id="CAK9862759.1"/>
    </source>
</evidence>
<feature type="domain" description="SPX" evidence="1">
    <location>
        <begin position="1"/>
        <end position="345"/>
    </location>
</feature>
<evidence type="ECO:0000259" key="1">
    <source>
        <dbReference type="PROSITE" id="PS51382"/>
    </source>
</evidence>
<dbReference type="PANTHER" id="PTHR45978:SF7">
    <property type="entry name" value="SPX DOMAIN-CONTAINING PROTEIN 4"/>
    <property type="match status" value="1"/>
</dbReference>
<organism evidence="2 3">
    <name type="scientific">Sphagnum jensenii</name>
    <dbReference type="NCBI Taxonomy" id="128206"/>
    <lineage>
        <taxon>Eukaryota</taxon>
        <taxon>Viridiplantae</taxon>
        <taxon>Streptophyta</taxon>
        <taxon>Embryophyta</taxon>
        <taxon>Bryophyta</taxon>
        <taxon>Sphagnophytina</taxon>
        <taxon>Sphagnopsida</taxon>
        <taxon>Sphagnales</taxon>
        <taxon>Sphagnaceae</taxon>
        <taxon>Sphagnum</taxon>
    </lineage>
</organism>
<reference evidence="2" key="1">
    <citation type="submission" date="2024-03" db="EMBL/GenBank/DDBJ databases">
        <authorList>
            <consortium name="ELIXIR-Norway"/>
            <consortium name="Elixir Norway"/>
        </authorList>
    </citation>
    <scope>NUCLEOTIDE SEQUENCE</scope>
</reference>
<dbReference type="PANTHER" id="PTHR45978">
    <property type="entry name" value="SPX DOMAIN-CONTAINING PROTEIN 3"/>
    <property type="match status" value="1"/>
</dbReference>
<dbReference type="PROSITE" id="PS51382">
    <property type="entry name" value="SPX"/>
    <property type="match status" value="1"/>
</dbReference>
<evidence type="ECO:0000313" key="3">
    <source>
        <dbReference type="Proteomes" id="UP001497522"/>
    </source>
</evidence>
<dbReference type="Proteomes" id="UP001497522">
    <property type="component" value="Chromosome 13"/>
</dbReference>
<sequence length="427" mass="48282">MKFGKKLARTVQKMPLEHRDKLFLDYKMLKGHIKRVVNASKASVSKEQVREAAQPPEHYHNELLEWPLAVTSASAAFHVGDQSIIAREGDVQDGVEDELLDVIMWPIAAAVTDSTVQALPLTWEGVEGWEGLESAWLSTTNTDGVLEDNEIQQPISLTCSEGVNSRPSTAATAPPCSHGLEAGLEPEPNLGHMRVEGVDPAAVVEPNSVFPLFYSRRNNSIGARGQNADVQMELEVRRFKRMLDVEFIKMNKRFVTIFLQNGELMGKLDVMRKEEEDKQRRLHPSGHTFFWDITELKSIRFRLAILYVDILIFHYCNAANYEAAVKILKKFDKHIGSDLRWSYLHHVKDQMFYVLADRILDSANHCRYLMSLGTIQPLPISEEQLQRQFNKVGAMTFKLLDARALALETRSSTHNAQSLYPPAATNS</sequence>
<dbReference type="InterPro" id="IPR004331">
    <property type="entry name" value="SPX_dom"/>
</dbReference>
<dbReference type="InterPro" id="IPR031142">
    <property type="entry name" value="SPX_prot"/>
</dbReference>
<dbReference type="EMBL" id="OZ023714">
    <property type="protein sequence ID" value="CAK9862759.1"/>
    <property type="molecule type" value="Genomic_DNA"/>
</dbReference>
<protein>
    <recommendedName>
        <fullName evidence="1">SPX domain-containing protein</fullName>
    </recommendedName>
</protein>